<evidence type="ECO:0000256" key="4">
    <source>
        <dbReference type="ARBA" id="ARBA00023157"/>
    </source>
</evidence>
<dbReference type="InterPro" id="IPR000742">
    <property type="entry name" value="EGF"/>
</dbReference>
<keyword evidence="2" id="KW-0732">Signal</keyword>
<dbReference type="InterPro" id="IPR018097">
    <property type="entry name" value="EGF_Ca-bd_CS"/>
</dbReference>
<dbReference type="PROSITE" id="PS00022">
    <property type="entry name" value="EGF_1"/>
    <property type="match status" value="1"/>
</dbReference>
<dbReference type="PROSITE" id="PS50026">
    <property type="entry name" value="EGF_3"/>
    <property type="match status" value="4"/>
</dbReference>
<keyword evidence="8" id="KW-1185">Reference proteome</keyword>
<keyword evidence="5" id="KW-0325">Glycoprotein</keyword>
<dbReference type="InterPro" id="IPR028994">
    <property type="entry name" value="Integrin_alpha_N"/>
</dbReference>
<dbReference type="PROSITE" id="PS01186">
    <property type="entry name" value="EGF_2"/>
    <property type="match status" value="3"/>
</dbReference>
<dbReference type="InterPro" id="IPR024731">
    <property type="entry name" value="NELL2-like_EGF"/>
</dbReference>
<dbReference type="GO" id="GO:0005509">
    <property type="term" value="F:calcium ion binding"/>
    <property type="evidence" value="ECO:0007669"/>
    <property type="project" value="InterPro"/>
</dbReference>
<proteinExistence type="predicted"/>
<reference evidence="8" key="1">
    <citation type="submission" date="2018-09" db="EMBL/GenBank/DDBJ databases">
        <authorList>
            <person name="Livingstone P.G."/>
            <person name="Whitworth D.E."/>
        </authorList>
    </citation>
    <scope>NUCLEOTIDE SEQUENCE [LARGE SCALE GENOMIC DNA]</scope>
    <source>
        <strain evidence="8">CA043D</strain>
    </source>
</reference>
<feature type="domain" description="EGF-like" evidence="6">
    <location>
        <begin position="282"/>
        <end position="322"/>
    </location>
</feature>
<dbReference type="Pfam" id="PF01839">
    <property type="entry name" value="FG-GAP"/>
    <property type="match status" value="1"/>
</dbReference>
<dbReference type="Pfam" id="PF07645">
    <property type="entry name" value="EGF_CA"/>
    <property type="match status" value="2"/>
</dbReference>
<dbReference type="FunFam" id="2.10.25.10:FF:000038">
    <property type="entry name" value="Fibrillin 2"/>
    <property type="match status" value="3"/>
</dbReference>
<name>A0A3A8K0W0_9BACT</name>
<dbReference type="SUPFAM" id="SSF69318">
    <property type="entry name" value="Integrin alpha N-terminal domain"/>
    <property type="match status" value="1"/>
</dbReference>
<accession>A0A3A8K0W0</accession>
<dbReference type="CDD" id="cd00054">
    <property type="entry name" value="EGF_CA"/>
    <property type="match status" value="4"/>
</dbReference>
<evidence type="ECO:0000259" key="6">
    <source>
        <dbReference type="PROSITE" id="PS50026"/>
    </source>
</evidence>
<dbReference type="InterPro" id="IPR009030">
    <property type="entry name" value="Growth_fac_rcpt_cys_sf"/>
</dbReference>
<dbReference type="PANTHER" id="PTHR46580">
    <property type="entry name" value="SENSOR KINASE-RELATED"/>
    <property type="match status" value="1"/>
</dbReference>
<dbReference type="EMBL" id="RAWE01000153">
    <property type="protein sequence ID" value="RKG98094.1"/>
    <property type="molecule type" value="Genomic_DNA"/>
</dbReference>
<evidence type="ECO:0000313" key="8">
    <source>
        <dbReference type="Proteomes" id="UP000268313"/>
    </source>
</evidence>
<evidence type="ECO:0000256" key="5">
    <source>
        <dbReference type="ARBA" id="ARBA00023180"/>
    </source>
</evidence>
<dbReference type="Gene3D" id="2.10.25.10">
    <property type="entry name" value="Laminin"/>
    <property type="match status" value="4"/>
</dbReference>
<dbReference type="Pfam" id="PF00008">
    <property type="entry name" value="EGF"/>
    <property type="match status" value="1"/>
</dbReference>
<evidence type="ECO:0000313" key="7">
    <source>
        <dbReference type="EMBL" id="RKG98094.1"/>
    </source>
</evidence>
<organism evidence="7 8">
    <name type="scientific">Corallococcus carmarthensis</name>
    <dbReference type="NCBI Taxonomy" id="2316728"/>
    <lineage>
        <taxon>Bacteria</taxon>
        <taxon>Pseudomonadati</taxon>
        <taxon>Myxococcota</taxon>
        <taxon>Myxococcia</taxon>
        <taxon>Myxococcales</taxon>
        <taxon>Cystobacterineae</taxon>
        <taxon>Myxococcaceae</taxon>
        <taxon>Corallococcus</taxon>
    </lineage>
</organism>
<dbReference type="InterPro" id="IPR011936">
    <property type="entry name" value="Myxo_disulph_rpt"/>
</dbReference>
<gene>
    <name evidence="7" type="ORF">D7X32_30655</name>
</gene>
<dbReference type="SUPFAM" id="SSF57196">
    <property type="entry name" value="EGF/Laminin"/>
    <property type="match status" value="1"/>
</dbReference>
<dbReference type="SUPFAM" id="SSF57184">
    <property type="entry name" value="Growth factor receptor domain"/>
    <property type="match status" value="1"/>
</dbReference>
<comment type="caution">
    <text evidence="7">The sequence shown here is derived from an EMBL/GenBank/DDBJ whole genome shotgun (WGS) entry which is preliminary data.</text>
</comment>
<dbReference type="Gene3D" id="2.130.10.130">
    <property type="entry name" value="Integrin alpha, N-terminal"/>
    <property type="match status" value="2"/>
</dbReference>
<dbReference type="Proteomes" id="UP000268313">
    <property type="component" value="Unassembled WGS sequence"/>
</dbReference>
<dbReference type="FunFam" id="2.10.25.10:FF:000122">
    <property type="entry name" value="Protein crumbs homolog 2"/>
    <property type="match status" value="1"/>
</dbReference>
<dbReference type="InterPro" id="IPR000152">
    <property type="entry name" value="EGF-type_Asp/Asn_hydroxyl_site"/>
</dbReference>
<sequence length="866" mass="86895">MHVMDSASMVLKCFLAGRQRTLAICMLLAEREGERNSVFRSIGGLVHSGFHPAPWGRNKMRSRQGVLWSWGLGVTLALSLGACGVEPLDEGAEPGSDEALTQVSQELAPPWDLYADAVAPGTTPAVLHPNRALGAPDGQRATIPTLLSALVLDLGQGEEGTGDLRVYYHGLSVFLVAQVDFLKADGTQVGSSLLHMGLGTHVAVASYPGNYPYRYVRLRGALFGAYQVDAVETSIRAFCGDGVIGGAETCDDDNQLSGDGCNSVCQVEPGYTCTGQPTVCTDIDECAAGTDNCNENASCTNIAGSFTCACNAGYEGDGVTCTDIDECAAGTDNCNENASCTNIAGSFTCACTAGYEGDGVTCTDIDECAAGTDNCNENASCTNTGGSFTCACDAGYEGDGVTCTNIDECAANPCLNGGTCIDGVGSYTCKCAPTYEGNICQSCSGTLADCNANSSDGCEVNLQSDAASCGACGIVCSTGQICSNATCQTAPTGQVPGTPVSSPANHSPLAPAVADVNGDGKLDILVANAESGSTQTPSGSLSVFLGNGDASVQSEVNYGSASLSSNAVVAVDVDGDGWLDAVTVDGQTNLPLINGNISVYKNLGSSAPGTFGAPTSFTTGTPGSVHLCTGDFDNDGAADIATTSVTQNLVSVLFGTGAGNFGAPTFIGIQSTGGAQSSIACRDLNSDGLSDIVVTSPASARLSVLINQGDGTFAAPVAYSNSASGQTAGIAFGDANGDGTLDILSNGAAGRFLFYFRGNGNGTFASGVQSTAATNTAANSALGVVAGDFNGDGKLDAYILVTAASGGVRPMTGNGNGGFTAGTVVTTGASPGLNAIATADMDADGYADLILTNRGSGTVTVVPNGL</sequence>
<evidence type="ECO:0000256" key="2">
    <source>
        <dbReference type="ARBA" id="ARBA00022729"/>
    </source>
</evidence>
<dbReference type="InterPro" id="IPR001881">
    <property type="entry name" value="EGF-like_Ca-bd_dom"/>
</dbReference>
<dbReference type="AlphaFoldDB" id="A0A3A8K0W0"/>
<dbReference type="NCBIfam" id="TIGR02232">
    <property type="entry name" value="myxo_disulf_rpt"/>
    <property type="match status" value="1"/>
</dbReference>
<feature type="domain" description="EGF-like" evidence="6">
    <location>
        <begin position="323"/>
        <end position="363"/>
    </location>
</feature>
<feature type="domain" description="EGF-like" evidence="6">
    <location>
        <begin position="405"/>
        <end position="441"/>
    </location>
</feature>
<dbReference type="PROSITE" id="PS00010">
    <property type="entry name" value="ASX_HYDROXYL"/>
    <property type="match status" value="4"/>
</dbReference>
<dbReference type="SMART" id="SM00179">
    <property type="entry name" value="EGF_CA"/>
    <property type="match status" value="4"/>
</dbReference>
<dbReference type="InterPro" id="IPR049883">
    <property type="entry name" value="NOTCH1_EGF-like"/>
</dbReference>
<dbReference type="Pfam" id="PF12947">
    <property type="entry name" value="EGF_3"/>
    <property type="match status" value="1"/>
</dbReference>
<dbReference type="PANTHER" id="PTHR46580:SF4">
    <property type="entry name" value="ATP_GTP-BINDING PROTEIN"/>
    <property type="match status" value="1"/>
</dbReference>
<feature type="domain" description="EGF-like" evidence="6">
    <location>
        <begin position="364"/>
        <end position="404"/>
    </location>
</feature>
<dbReference type="PROSITE" id="PS01187">
    <property type="entry name" value="EGF_CA"/>
    <property type="match status" value="2"/>
</dbReference>
<dbReference type="SMART" id="SM00181">
    <property type="entry name" value="EGF"/>
    <property type="match status" value="4"/>
</dbReference>
<dbReference type="InterPro" id="IPR013517">
    <property type="entry name" value="FG-GAP"/>
</dbReference>
<keyword evidence="4" id="KW-1015">Disulfide bond</keyword>
<evidence type="ECO:0000256" key="3">
    <source>
        <dbReference type="ARBA" id="ARBA00022737"/>
    </source>
</evidence>
<protein>
    <submittedName>
        <fullName evidence="7">DUF4215 domain-containing protein</fullName>
    </submittedName>
</protein>
<evidence type="ECO:0000256" key="1">
    <source>
        <dbReference type="ARBA" id="ARBA00022536"/>
    </source>
</evidence>
<dbReference type="Pfam" id="PF13517">
    <property type="entry name" value="FG-GAP_3"/>
    <property type="match status" value="3"/>
</dbReference>
<keyword evidence="3" id="KW-0677">Repeat</keyword>
<keyword evidence="1" id="KW-0245">EGF-like domain</keyword>